<comment type="caution">
    <text evidence="2">The sequence shown here is derived from an EMBL/GenBank/DDBJ whole genome shotgun (WGS) entry which is preliminary data.</text>
</comment>
<protein>
    <submittedName>
        <fullName evidence="2">Uncharacterized protein</fullName>
    </submittedName>
</protein>
<proteinExistence type="predicted"/>
<feature type="region of interest" description="Disordered" evidence="1">
    <location>
        <begin position="502"/>
        <end position="523"/>
    </location>
</feature>
<evidence type="ECO:0000313" key="3">
    <source>
        <dbReference type="Proteomes" id="UP000621859"/>
    </source>
</evidence>
<dbReference type="Proteomes" id="UP000621859">
    <property type="component" value="Unassembled WGS sequence"/>
</dbReference>
<gene>
    <name evidence="2" type="ORF">GCM10010971_07100</name>
</gene>
<sequence length="555" mass="59875">MADEYSEPGKLVLSILDLLIQRVKSTRPINTNGKELSTGFVYSQLVLGMPCNPQDYMNPWTPTGTVQDAVKAQPNLASPAGTPAGTPAPAVDSTVQHALNAAWKTSRLVDTMLMVTNDDSYLEYGAGGRHLSFAYEGIITAMQSTDSAAVSPDVAERVKNAEKVLFELDPSDGSIIGKSKLYKNYTANALAYANAKSDLAEKQAEVLGNPATAASWPQMAERYQQQVDIAWDTFKTEGADKVEAAVDVRESVGISMENHMIARAKDIFDKWNLAGLSGVAERTPYAFISPSDWADPQADTSGWQGLSIDQRSYNSRSSFQSADYVKRQYKYDASASSGGGGVAYFGFGAYGSGGNTSLDVRNTYQSQDGSSYQFHNDAKNLSISLEYALCSVDRPWFIGDLFYLHNWYLRGNKKNSISDGTVAGMLHDSSGNFLLPMIPTQFLAVRNITISATQSDWGQDGQTLHKMYTDSKTHAGTWTASGGGGFSCGIFTIGGHGSHSSTHTDTSLESISSDDTSSASGWSFDGEKLEIRGTQIIAWLSELLPPAPTQDAPPV</sequence>
<name>A0ABQ2PI25_9NEIS</name>
<evidence type="ECO:0000313" key="2">
    <source>
        <dbReference type="EMBL" id="GGP24891.1"/>
    </source>
</evidence>
<keyword evidence="3" id="KW-1185">Reference proteome</keyword>
<dbReference type="EMBL" id="BMLY01000001">
    <property type="protein sequence ID" value="GGP24891.1"/>
    <property type="molecule type" value="Genomic_DNA"/>
</dbReference>
<reference evidence="3" key="1">
    <citation type="journal article" date="2019" name="Int. J. Syst. Evol. Microbiol.">
        <title>The Global Catalogue of Microorganisms (GCM) 10K type strain sequencing project: providing services to taxonomists for standard genome sequencing and annotation.</title>
        <authorList>
            <consortium name="The Broad Institute Genomics Platform"/>
            <consortium name="The Broad Institute Genome Sequencing Center for Infectious Disease"/>
            <person name="Wu L."/>
            <person name="Ma J."/>
        </authorList>
    </citation>
    <scope>NUCLEOTIDE SEQUENCE [LARGE SCALE GENOMIC DNA]</scope>
    <source>
        <strain evidence="3">CGMCC 1.8860</strain>
    </source>
</reference>
<dbReference type="RefSeq" id="WP_188688895.1">
    <property type="nucleotide sequence ID" value="NZ_BMLY01000001.1"/>
</dbReference>
<organism evidence="2 3">
    <name type="scientific">Silvimonas amylolytica</name>
    <dbReference type="NCBI Taxonomy" id="449663"/>
    <lineage>
        <taxon>Bacteria</taxon>
        <taxon>Pseudomonadati</taxon>
        <taxon>Pseudomonadota</taxon>
        <taxon>Betaproteobacteria</taxon>
        <taxon>Neisseriales</taxon>
        <taxon>Chitinibacteraceae</taxon>
        <taxon>Silvimonas</taxon>
    </lineage>
</organism>
<accession>A0ABQ2PI25</accession>
<evidence type="ECO:0000256" key="1">
    <source>
        <dbReference type="SAM" id="MobiDB-lite"/>
    </source>
</evidence>